<keyword evidence="2" id="KW-0479">Metal-binding</keyword>
<evidence type="ECO:0000256" key="10">
    <source>
        <dbReference type="ARBA" id="ARBA00031511"/>
    </source>
</evidence>
<dbReference type="OrthoDB" id="9978834at2759"/>
<evidence type="ECO:0000259" key="15">
    <source>
        <dbReference type="PROSITE" id="PS50222"/>
    </source>
</evidence>
<evidence type="ECO:0000313" key="16">
    <source>
        <dbReference type="EMBL" id="TFK13644.1"/>
    </source>
</evidence>
<dbReference type="PROSITE" id="PS50222">
    <property type="entry name" value="EF_HAND_2"/>
    <property type="match status" value="4"/>
</dbReference>
<evidence type="ECO:0000256" key="2">
    <source>
        <dbReference type="ARBA" id="ARBA00022723"/>
    </source>
</evidence>
<dbReference type="PANTHER" id="PTHR10827:SF98">
    <property type="entry name" value="45 KDA CALCIUM-BINDING PROTEIN"/>
    <property type="match status" value="1"/>
</dbReference>
<keyword evidence="12" id="KW-1133">Transmembrane helix</keyword>
<dbReference type="Pfam" id="PF13202">
    <property type="entry name" value="EF-hand_5"/>
    <property type="match status" value="1"/>
</dbReference>
<dbReference type="InterPro" id="IPR018247">
    <property type="entry name" value="EF_Hand_1_Ca_BS"/>
</dbReference>
<dbReference type="InterPro" id="IPR011992">
    <property type="entry name" value="EF-hand-dom_pair"/>
</dbReference>
<dbReference type="AlphaFoldDB" id="A0A4D9F7P5"/>
<keyword evidence="6" id="KW-0333">Golgi apparatus</keyword>
<sequence>MMSKQAFLCSLGSLYLSLLFVFLLMDVYARPANNSALKEKVVDSKDENEILPPDHLNGVKMEMDGHLNKEFHQEVFLGKEMEEFDEDSEPRRNRRKLMAIFSKVDINRDKKISAKEMQRWIMEKTEEHFQEAVEENKMHFRAVDPDGDGHVSWDEYKIKFLASKGFNEKEIAEKIKNNEELKIDEETQEVLDNLKDRWYQADNPPADLLLNEEEFLSFLHPEHSRGMLKFMVKEIIRDLDQDGDKKLTLSEFISLPVGTVENQQAQDIDDDWVKDRKKEFEEVIDANHDGIVTMEELEEYMDPMNEYNALNEAKQMIAVADENQNHHLELEEILKYSEYFTGSKLMDYARPPRARKEQNWCDFGGHQTILRDSHCSGLICGQFEYPLHERCCKECAPGEGMRNRCSPTSVTECIPCQDGYYNSKHNYYSCKRCTICDTDRGSMEVKKCDKISDTVCVCMKGYTPYDSSSSEESPSGEECFPCPDGHFSDGNNDRCRPWTDCTTYGKKTLRAGTKIEDAICDDQDKQATTLQTSTLYLSIISRRSNGSTTAPTPFTSKDTLSTTPVKKETNWGSLSLILICLTLLMVSGMSILLLIIQTTKKEKPKRPPVNGQLDGRSFRIPIQEEQIDSNSSLIKN</sequence>
<feature type="domain" description="EF-hand" evidence="15">
    <location>
        <begin position="272"/>
        <end position="307"/>
    </location>
</feature>
<dbReference type="CDD" id="cd13406">
    <property type="entry name" value="TNFRSF4"/>
    <property type="match status" value="1"/>
</dbReference>
<proteinExistence type="inferred from homology"/>
<dbReference type="InterPro" id="IPR034022">
    <property type="entry name" value="TNFRSF4_N"/>
</dbReference>
<dbReference type="STRING" id="55544.A0A4D9F7P5"/>
<name>A0A4D9F7P5_9SAUR</name>
<reference evidence="16 17" key="2">
    <citation type="submission" date="2019-04" db="EMBL/GenBank/DDBJ databases">
        <title>The genome sequence of big-headed turtle.</title>
        <authorList>
            <person name="Gong S."/>
        </authorList>
    </citation>
    <scope>NUCLEOTIDE SEQUENCE [LARGE SCALE GENOMIC DNA]</scope>
    <source>
        <strain evidence="16">DO16091913</strain>
        <tissue evidence="16">Muscle</tissue>
    </source>
</reference>
<comment type="caution">
    <text evidence="11">Lacks conserved residue(s) required for the propagation of feature annotation.</text>
</comment>
<feature type="chain" id="PRO_5020031319" description="45 kDa calcium-binding protein" evidence="13">
    <location>
        <begin position="30"/>
        <end position="636"/>
    </location>
</feature>
<keyword evidence="17" id="KW-1185">Reference proteome</keyword>
<dbReference type="GO" id="GO:0016779">
    <property type="term" value="F:nucleotidyltransferase activity"/>
    <property type="evidence" value="ECO:0007669"/>
    <property type="project" value="UniProtKB-KW"/>
</dbReference>
<dbReference type="CDD" id="cd16225">
    <property type="entry name" value="EFh_CREC_cab45"/>
    <property type="match status" value="1"/>
</dbReference>
<keyword evidence="12" id="KW-0472">Membrane</keyword>
<dbReference type="EMBL" id="QXTE01000014">
    <property type="protein sequence ID" value="TFK13644.1"/>
    <property type="molecule type" value="Genomic_DNA"/>
</dbReference>
<keyword evidence="12" id="KW-0812">Transmembrane</keyword>
<organism evidence="16 17">
    <name type="scientific">Platysternon megacephalum</name>
    <name type="common">big-headed turtle</name>
    <dbReference type="NCBI Taxonomy" id="55544"/>
    <lineage>
        <taxon>Eukaryota</taxon>
        <taxon>Metazoa</taxon>
        <taxon>Chordata</taxon>
        <taxon>Craniata</taxon>
        <taxon>Vertebrata</taxon>
        <taxon>Euteleostomi</taxon>
        <taxon>Archelosauria</taxon>
        <taxon>Testudinata</taxon>
        <taxon>Testudines</taxon>
        <taxon>Cryptodira</taxon>
        <taxon>Durocryptodira</taxon>
        <taxon>Testudinoidea</taxon>
        <taxon>Platysternidae</taxon>
        <taxon>Platysternon</taxon>
    </lineage>
</organism>
<evidence type="ECO:0000256" key="7">
    <source>
        <dbReference type="ARBA" id="ARBA00023180"/>
    </source>
</evidence>
<dbReference type="InterPro" id="IPR027240">
    <property type="entry name" value="CAB45_EFh"/>
</dbReference>
<evidence type="ECO:0000256" key="3">
    <source>
        <dbReference type="ARBA" id="ARBA00022729"/>
    </source>
</evidence>
<dbReference type="PROSITE" id="PS00018">
    <property type="entry name" value="EF_HAND_1"/>
    <property type="match status" value="5"/>
</dbReference>
<dbReference type="Gene3D" id="1.10.238.10">
    <property type="entry name" value="EF-hand"/>
    <property type="match status" value="3"/>
</dbReference>
<dbReference type="Pfam" id="PF00020">
    <property type="entry name" value="TNFR_c6"/>
    <property type="match status" value="2"/>
</dbReference>
<dbReference type="FunFam" id="1.10.238.10:FF:000207">
    <property type="entry name" value="Putative 45 kDa calcium-binding protein"/>
    <property type="match status" value="1"/>
</dbReference>
<evidence type="ECO:0000259" key="14">
    <source>
        <dbReference type="PROSITE" id="PS50050"/>
    </source>
</evidence>
<evidence type="ECO:0000256" key="1">
    <source>
        <dbReference type="ARBA" id="ARBA00006431"/>
    </source>
</evidence>
<keyword evidence="5" id="KW-0106">Calcium</keyword>
<comment type="caution">
    <text evidence="16">The sequence shown here is derived from an EMBL/GenBank/DDBJ whole genome shotgun (WGS) entry which is preliminary data.</text>
</comment>
<feature type="domain" description="EF-hand" evidence="15">
    <location>
        <begin position="92"/>
        <end position="127"/>
    </location>
</feature>
<dbReference type="FunFam" id="1.10.238.10:FF:000120">
    <property type="entry name" value="45 kDa calcium-binding protein"/>
    <property type="match status" value="1"/>
</dbReference>
<reference evidence="16 17" key="1">
    <citation type="submission" date="2019-04" db="EMBL/GenBank/DDBJ databases">
        <title>Draft genome of the big-headed turtle Platysternon megacephalum.</title>
        <authorList>
            <person name="Gong S."/>
        </authorList>
    </citation>
    <scope>NUCLEOTIDE SEQUENCE [LARGE SCALE GENOMIC DNA]</scope>
    <source>
        <strain evidence="16">DO16091913</strain>
        <tissue evidence="16">Muscle</tissue>
    </source>
</reference>
<accession>A0A4D9F7P5</accession>
<dbReference type="PANTHER" id="PTHR10827">
    <property type="entry name" value="RETICULOCALBIN"/>
    <property type="match status" value="1"/>
</dbReference>
<evidence type="ECO:0000256" key="11">
    <source>
        <dbReference type="PROSITE-ProRule" id="PRU00206"/>
    </source>
</evidence>
<feature type="repeat" description="TNFR-Cys" evidence="11">
    <location>
        <begin position="415"/>
        <end position="456"/>
    </location>
</feature>
<dbReference type="GO" id="GO:0017156">
    <property type="term" value="P:calcium-ion regulated exocytosis"/>
    <property type="evidence" value="ECO:0007669"/>
    <property type="project" value="TreeGrafter"/>
</dbReference>
<comment type="subcellular location">
    <subcellularLocation>
        <location evidence="8">Golgi apparatus lumen</location>
    </subcellularLocation>
</comment>
<feature type="signal peptide" evidence="13">
    <location>
        <begin position="1"/>
        <end position="29"/>
    </location>
</feature>
<protein>
    <recommendedName>
        <fullName evidence="9">45 kDa calcium-binding protein</fullName>
    </recommendedName>
    <alternativeName>
        <fullName evidence="10">Stromal cell-derived factor 4</fullName>
    </alternativeName>
</protein>
<dbReference type="GO" id="GO:0005783">
    <property type="term" value="C:endoplasmic reticulum"/>
    <property type="evidence" value="ECO:0007669"/>
    <property type="project" value="TreeGrafter"/>
</dbReference>
<comment type="similarity">
    <text evidence="1">Belongs to the CREC family.</text>
</comment>
<evidence type="ECO:0000256" key="4">
    <source>
        <dbReference type="ARBA" id="ARBA00022737"/>
    </source>
</evidence>
<keyword evidence="3 13" id="KW-0732">Signal</keyword>
<evidence type="ECO:0000256" key="12">
    <source>
        <dbReference type="SAM" id="Phobius"/>
    </source>
</evidence>
<evidence type="ECO:0000256" key="6">
    <source>
        <dbReference type="ARBA" id="ARBA00023034"/>
    </source>
</evidence>
<keyword evidence="16" id="KW-0808">Transferase</keyword>
<dbReference type="SUPFAM" id="SSF47473">
    <property type="entry name" value="EF-hand"/>
    <property type="match status" value="2"/>
</dbReference>
<keyword evidence="7" id="KW-0325">Glycoprotein</keyword>
<dbReference type="Proteomes" id="UP000297703">
    <property type="component" value="Unassembled WGS sequence"/>
</dbReference>
<gene>
    <name evidence="16" type="ORF">DR999_PMT02654</name>
</gene>
<dbReference type="SMART" id="SM00208">
    <property type="entry name" value="TNFR"/>
    <property type="match status" value="3"/>
</dbReference>
<dbReference type="Pfam" id="PF13499">
    <property type="entry name" value="EF-hand_7"/>
    <property type="match status" value="1"/>
</dbReference>
<feature type="domain" description="TNFR-Cys" evidence="14">
    <location>
        <begin position="415"/>
        <end position="456"/>
    </location>
</feature>
<dbReference type="PROSITE" id="PS50050">
    <property type="entry name" value="TNFR_NGFR_2"/>
    <property type="match status" value="1"/>
</dbReference>
<evidence type="ECO:0000256" key="8">
    <source>
        <dbReference type="ARBA" id="ARBA00023769"/>
    </source>
</evidence>
<evidence type="ECO:0000256" key="13">
    <source>
        <dbReference type="SAM" id="SignalP"/>
    </source>
</evidence>
<dbReference type="SUPFAM" id="SSF57586">
    <property type="entry name" value="TNF receptor-like"/>
    <property type="match status" value="2"/>
</dbReference>
<feature type="domain" description="EF-hand" evidence="15">
    <location>
        <begin position="131"/>
        <end position="166"/>
    </location>
</feature>
<evidence type="ECO:0000313" key="17">
    <source>
        <dbReference type="Proteomes" id="UP000297703"/>
    </source>
</evidence>
<evidence type="ECO:0000256" key="9">
    <source>
        <dbReference type="ARBA" id="ARBA00023817"/>
    </source>
</evidence>
<dbReference type="GO" id="GO:0005796">
    <property type="term" value="C:Golgi lumen"/>
    <property type="evidence" value="ECO:0007669"/>
    <property type="project" value="UniProtKB-SubCell"/>
</dbReference>
<dbReference type="SMART" id="SM00054">
    <property type="entry name" value="EFh"/>
    <property type="match status" value="5"/>
</dbReference>
<keyword evidence="16" id="KW-0548">Nucleotidyltransferase</keyword>
<dbReference type="Gene3D" id="2.10.50.10">
    <property type="entry name" value="Tumor Necrosis Factor Receptor, subunit A, domain 2"/>
    <property type="match status" value="2"/>
</dbReference>
<dbReference type="GO" id="GO:0005509">
    <property type="term" value="F:calcium ion binding"/>
    <property type="evidence" value="ECO:0007669"/>
    <property type="project" value="InterPro"/>
</dbReference>
<dbReference type="InterPro" id="IPR002048">
    <property type="entry name" value="EF_hand_dom"/>
</dbReference>
<evidence type="ECO:0000256" key="5">
    <source>
        <dbReference type="ARBA" id="ARBA00022837"/>
    </source>
</evidence>
<feature type="domain" description="EF-hand" evidence="15">
    <location>
        <begin position="227"/>
        <end position="262"/>
    </location>
</feature>
<feature type="transmembrane region" description="Helical" evidence="12">
    <location>
        <begin position="571"/>
        <end position="596"/>
    </location>
</feature>
<dbReference type="InterPro" id="IPR001368">
    <property type="entry name" value="TNFR/NGFR_Cys_rich_reg"/>
</dbReference>
<keyword evidence="4" id="KW-0677">Repeat</keyword>